<evidence type="ECO:0000313" key="4">
    <source>
        <dbReference type="EMBL" id="KAJ8955348.1"/>
    </source>
</evidence>
<protein>
    <recommendedName>
        <fullName evidence="1">COMM domain-containing protein 5</fullName>
    </recommendedName>
</protein>
<gene>
    <name evidence="4" type="ORF">NQ318_003442</name>
</gene>
<organism evidence="4 5">
    <name type="scientific">Aromia moschata</name>
    <dbReference type="NCBI Taxonomy" id="1265417"/>
    <lineage>
        <taxon>Eukaryota</taxon>
        <taxon>Metazoa</taxon>
        <taxon>Ecdysozoa</taxon>
        <taxon>Arthropoda</taxon>
        <taxon>Hexapoda</taxon>
        <taxon>Insecta</taxon>
        <taxon>Pterygota</taxon>
        <taxon>Neoptera</taxon>
        <taxon>Endopterygota</taxon>
        <taxon>Coleoptera</taxon>
        <taxon>Polyphaga</taxon>
        <taxon>Cucujiformia</taxon>
        <taxon>Chrysomeloidea</taxon>
        <taxon>Cerambycidae</taxon>
        <taxon>Cerambycinae</taxon>
        <taxon>Callichromatini</taxon>
        <taxon>Aromia</taxon>
    </lineage>
</organism>
<dbReference type="InterPro" id="IPR037357">
    <property type="entry name" value="COMMD5"/>
</dbReference>
<evidence type="ECO:0000259" key="3">
    <source>
        <dbReference type="Pfam" id="PF07258"/>
    </source>
</evidence>
<dbReference type="EMBL" id="JAPWTK010000038">
    <property type="protein sequence ID" value="KAJ8955348.1"/>
    <property type="molecule type" value="Genomic_DNA"/>
</dbReference>
<name>A0AAV8YX52_9CUCU</name>
<accession>A0AAV8YX52</accession>
<feature type="domain" description="COMM" evidence="3">
    <location>
        <begin position="92"/>
        <end position="146"/>
    </location>
</feature>
<comment type="caution">
    <text evidence="4">The sequence shown here is derived from an EMBL/GenBank/DDBJ whole genome shotgun (WGS) entry which is preliminary data.</text>
</comment>
<proteinExistence type="inferred from homology"/>
<comment type="similarity">
    <text evidence="2">Belongs to the COMM domain-containing protein 5 family.</text>
</comment>
<dbReference type="AlphaFoldDB" id="A0AAV8YX52"/>
<dbReference type="PANTHER" id="PTHR15666">
    <property type="entry name" value="COMM DOMAIN CONTAINING PROTEIN 5"/>
    <property type="match status" value="1"/>
</dbReference>
<dbReference type="Proteomes" id="UP001162162">
    <property type="component" value="Unassembled WGS sequence"/>
</dbReference>
<evidence type="ECO:0000313" key="5">
    <source>
        <dbReference type="Proteomes" id="UP001162162"/>
    </source>
</evidence>
<dbReference type="Pfam" id="PF07258">
    <property type="entry name" value="COMM_domain"/>
    <property type="match status" value="1"/>
</dbReference>
<reference evidence="4" key="1">
    <citation type="journal article" date="2023" name="Insect Mol. Biol.">
        <title>Genome sequencing provides insights into the evolution of gene families encoding plant cell wall-degrading enzymes in longhorned beetles.</title>
        <authorList>
            <person name="Shin N.R."/>
            <person name="Okamura Y."/>
            <person name="Kirsch R."/>
            <person name="Pauchet Y."/>
        </authorList>
    </citation>
    <scope>NUCLEOTIDE SEQUENCE</scope>
    <source>
        <strain evidence="4">AMC_N1</strain>
    </source>
</reference>
<evidence type="ECO:0000256" key="1">
    <source>
        <dbReference type="ARBA" id="ARBA00016556"/>
    </source>
</evidence>
<dbReference type="PANTHER" id="PTHR15666:SF1">
    <property type="entry name" value="COMM DOMAIN-CONTAINING PROTEIN 5"/>
    <property type="match status" value="1"/>
</dbReference>
<dbReference type="InterPro" id="IPR017920">
    <property type="entry name" value="COMM"/>
</dbReference>
<keyword evidence="5" id="KW-1185">Reference proteome</keyword>
<evidence type="ECO:0000256" key="2">
    <source>
        <dbReference type="ARBA" id="ARBA00093452"/>
    </source>
</evidence>
<sequence>MALVAYQPTAQDRSKLIENFFNDTGIPKEQIYEILGVYIGLIRFFLETSNNEFNARLLEIGFTPEFVEKLPFATNREEIVSNLSKNFNSDFAKLTSLKWKVDISLGNSALVKKIPINVILCLTLRNGKKYTIEVEAKMFHRLRFNVALLFKRNKLI</sequence>
<dbReference type="GO" id="GO:0005634">
    <property type="term" value="C:nucleus"/>
    <property type="evidence" value="ECO:0007669"/>
    <property type="project" value="TreeGrafter"/>
</dbReference>